<keyword evidence="7" id="KW-0472">Membrane</keyword>
<dbReference type="GO" id="GO:0017119">
    <property type="term" value="C:Golgi transport complex"/>
    <property type="evidence" value="ECO:0007669"/>
    <property type="project" value="TreeGrafter"/>
</dbReference>
<evidence type="ECO:0000256" key="6">
    <source>
        <dbReference type="ARBA" id="ARBA00023034"/>
    </source>
</evidence>
<evidence type="ECO:0000256" key="3">
    <source>
        <dbReference type="ARBA" id="ARBA00020976"/>
    </source>
</evidence>
<gene>
    <name evidence="11" type="ORF">CLODIP_2_CD02052</name>
</gene>
<dbReference type="OrthoDB" id="296793at2759"/>
<dbReference type="Pfam" id="PF20671">
    <property type="entry name" value="COG3_C"/>
    <property type="match status" value="1"/>
</dbReference>
<reference evidence="11 12" key="1">
    <citation type="submission" date="2020-04" db="EMBL/GenBank/DDBJ databases">
        <authorList>
            <person name="Alioto T."/>
            <person name="Alioto T."/>
            <person name="Gomez Garrido J."/>
        </authorList>
    </citation>
    <scope>NUCLEOTIDE SEQUENCE [LARGE SCALE GENOMIC DNA]</scope>
</reference>
<feature type="domain" description="Conserved oligomeric Golgi complex subunit 3 C-terminal" evidence="10">
    <location>
        <begin position="283"/>
        <end position="613"/>
    </location>
</feature>
<dbReference type="GO" id="GO:0006891">
    <property type="term" value="P:intra-Golgi vesicle-mediated transport"/>
    <property type="evidence" value="ECO:0007669"/>
    <property type="project" value="TreeGrafter"/>
</dbReference>
<evidence type="ECO:0000313" key="12">
    <source>
        <dbReference type="Proteomes" id="UP000494165"/>
    </source>
</evidence>
<evidence type="ECO:0000313" key="11">
    <source>
        <dbReference type="EMBL" id="CAB3367601.1"/>
    </source>
</evidence>
<dbReference type="Proteomes" id="UP000494165">
    <property type="component" value="Unassembled WGS sequence"/>
</dbReference>
<evidence type="ECO:0000256" key="1">
    <source>
        <dbReference type="ARBA" id="ARBA00004395"/>
    </source>
</evidence>
<keyword evidence="5" id="KW-0653">Protein transport</keyword>
<comment type="caution">
    <text evidence="11">The sequence shown here is derived from an EMBL/GenBank/DDBJ whole genome shotgun (WGS) entry which is preliminary data.</text>
</comment>
<keyword evidence="12" id="KW-1185">Reference proteome</keyword>
<sequence length="815" mass="89310">MAADVAGDEAKIVRGRLLQWEAGERPLAPLSAAQQDTLFVLMEAAAQQLLPPELVEAEVKAEEKTPEDEDSDDGGLVLNFRRVARGTERLETGLEALAWIGAAEGQLGSQRAAPFRNYRGQLEERRRECGLLLDRLATALAQLDLLQGQFASVSGKTSALHELSEQLMADQGRLGALEAALEHRLRPFLEVDALTFQLNSPTLTVNSENFAQLLDRLDEATDYLEQHENFKESRAYLSRCAALRARAIALARAFLLQALAGAASGAAEAAQSSQSATPEGNSFALFYGRFQAVIPRVRSVISLLETRRRRGGAGSSEYAALLAQAQQHLVGLRESLLGPSVRSSVVELLRAHKSDHCGLVRSACAFLVHLSRDEHQLFSQFFDEPNAPALTSYLEVLCNSLYDELRPLIIHINHLETLAELCSILRLEMLEEHVQANPEPLAAFGKLAWQLLQDVQERLVFRAHLYLKSDIEQYKAAPGDLSYPEKLEMMESIALSLQQKGAGAAETMTPCSRTGSSPADLHGMWYPTVRRTIACLSRLYRCVDRAIFQGLSQEALSACVLSVQVASTAIAANKTPIDAELFQVKHLLILREQIAPFQVDFTVRETSFDFSQVKTAAAGLWSSSGRMFSLGTSNGLLELIVAGVTPHVKENVRDSRKEVDRQLKTACEALISNATQHLAQPIMNLLTEIRVWQEGGGQPSELSKQEWARPARLADIVSSTLRQVKSNLPGLQRSLQLYLANRETEFILFRPIKNNVVGAFVALQQSLAAGGFSSDQLLEIGSPSPEQVSVLLSLATLATPQTPNTPSTSTPQEAQ</sequence>
<dbReference type="InterPro" id="IPR048685">
    <property type="entry name" value="COG3_C"/>
</dbReference>
<evidence type="ECO:0000256" key="5">
    <source>
        <dbReference type="ARBA" id="ARBA00022927"/>
    </source>
</evidence>
<dbReference type="GO" id="GO:0000139">
    <property type="term" value="C:Golgi membrane"/>
    <property type="evidence" value="ECO:0007669"/>
    <property type="project" value="UniProtKB-SubCell"/>
</dbReference>
<proteinExistence type="inferred from homology"/>
<keyword evidence="4" id="KW-0813">Transport</keyword>
<evidence type="ECO:0000259" key="9">
    <source>
        <dbReference type="Pfam" id="PF04136"/>
    </source>
</evidence>
<dbReference type="PANTHER" id="PTHR13302:SF8">
    <property type="entry name" value="CONSERVED OLIGOMERIC GOLGI COMPLEX SUBUNIT 3"/>
    <property type="match status" value="1"/>
</dbReference>
<dbReference type="GO" id="GO:0007030">
    <property type="term" value="P:Golgi organization"/>
    <property type="evidence" value="ECO:0007669"/>
    <property type="project" value="TreeGrafter"/>
</dbReference>
<dbReference type="AlphaFoldDB" id="A0A8S1C611"/>
<dbReference type="PANTHER" id="PTHR13302">
    <property type="entry name" value="CONSERVED OLIGOMERIC GOLGI COMPLEX COMPONENT 3"/>
    <property type="match status" value="1"/>
</dbReference>
<evidence type="ECO:0000256" key="2">
    <source>
        <dbReference type="ARBA" id="ARBA00009936"/>
    </source>
</evidence>
<comment type="similarity">
    <text evidence="2">Belongs to the COG3 family.</text>
</comment>
<dbReference type="GO" id="GO:0005801">
    <property type="term" value="C:cis-Golgi network"/>
    <property type="evidence" value="ECO:0007669"/>
    <property type="project" value="InterPro"/>
</dbReference>
<protein>
    <recommendedName>
        <fullName evidence="3">Conserved oligomeric Golgi complex subunit 3</fullName>
    </recommendedName>
    <alternativeName>
        <fullName evidence="8">Component of oligomeric Golgi complex 3</fullName>
    </alternativeName>
</protein>
<accession>A0A8S1C611</accession>
<evidence type="ECO:0000259" key="10">
    <source>
        <dbReference type="Pfam" id="PF20671"/>
    </source>
</evidence>
<keyword evidence="6" id="KW-0333">Golgi apparatus</keyword>
<evidence type="ECO:0000256" key="7">
    <source>
        <dbReference type="ARBA" id="ARBA00023136"/>
    </source>
</evidence>
<dbReference type="GO" id="GO:0006886">
    <property type="term" value="P:intracellular protein transport"/>
    <property type="evidence" value="ECO:0007669"/>
    <property type="project" value="InterPro"/>
</dbReference>
<evidence type="ECO:0000256" key="4">
    <source>
        <dbReference type="ARBA" id="ARBA00022448"/>
    </source>
</evidence>
<organism evidence="11 12">
    <name type="scientific">Cloeon dipterum</name>
    <dbReference type="NCBI Taxonomy" id="197152"/>
    <lineage>
        <taxon>Eukaryota</taxon>
        <taxon>Metazoa</taxon>
        <taxon>Ecdysozoa</taxon>
        <taxon>Arthropoda</taxon>
        <taxon>Hexapoda</taxon>
        <taxon>Insecta</taxon>
        <taxon>Pterygota</taxon>
        <taxon>Palaeoptera</taxon>
        <taxon>Ephemeroptera</taxon>
        <taxon>Pisciforma</taxon>
        <taxon>Baetidae</taxon>
        <taxon>Cloeon</taxon>
    </lineage>
</organism>
<dbReference type="EMBL" id="CADEPI010000032">
    <property type="protein sequence ID" value="CAB3367601.1"/>
    <property type="molecule type" value="Genomic_DNA"/>
</dbReference>
<name>A0A8S1C611_9INSE</name>
<comment type="subcellular location">
    <subcellularLocation>
        <location evidence="1">Golgi apparatus membrane</location>
        <topology evidence="1">Peripheral membrane protein</topology>
    </subcellularLocation>
</comment>
<dbReference type="Pfam" id="PF04136">
    <property type="entry name" value="COG3_N"/>
    <property type="match status" value="1"/>
</dbReference>
<dbReference type="InterPro" id="IPR007265">
    <property type="entry name" value="COG_su3"/>
</dbReference>
<dbReference type="InterPro" id="IPR048320">
    <property type="entry name" value="COG3_N"/>
</dbReference>
<feature type="domain" description="Conserved oligomeric Golgi complex subunit 3 N-terminal" evidence="9">
    <location>
        <begin position="117"/>
        <end position="259"/>
    </location>
</feature>
<evidence type="ECO:0000256" key="8">
    <source>
        <dbReference type="ARBA" id="ARBA00031339"/>
    </source>
</evidence>